<accession>A0AAV5NVT2</accession>
<organism evidence="2 3">
    <name type="scientific">Vibrio penaeicida</name>
    <dbReference type="NCBI Taxonomy" id="104609"/>
    <lineage>
        <taxon>Bacteria</taxon>
        <taxon>Pseudomonadati</taxon>
        <taxon>Pseudomonadota</taxon>
        <taxon>Gammaproteobacteria</taxon>
        <taxon>Vibrionales</taxon>
        <taxon>Vibrionaceae</taxon>
        <taxon>Vibrio</taxon>
    </lineage>
</organism>
<proteinExistence type="predicted"/>
<evidence type="ECO:0008006" key="4">
    <source>
        <dbReference type="Google" id="ProtNLM"/>
    </source>
</evidence>
<name>A0AAV5NVT2_9VIBR</name>
<dbReference type="EMBL" id="BSNX01000052">
    <property type="protein sequence ID" value="GLQ74086.1"/>
    <property type="molecule type" value="Genomic_DNA"/>
</dbReference>
<sequence>MSNYVIQEQGSNSDGIRLSKGQTSTRVFLLILFAVLSCYYLWVLYLIATPQVSLSYKTYYIDKKTRYWGRDSETFKIPPSGVVDLTQKSPLISREGWTKKTQQGFRTLKSEGGIYFSSIPLGKKIIAIKIKELDMANNASYFLNGIKLSSFRTFDGVKLSIPNMNESLIELNYLKINAPDEINISSVVFQ</sequence>
<protein>
    <recommendedName>
        <fullName evidence="4">Riboflavin synthase subunit alpha</fullName>
    </recommendedName>
</protein>
<keyword evidence="1" id="KW-0472">Membrane</keyword>
<gene>
    <name evidence="2" type="ORF">GCM10007932_34470</name>
</gene>
<evidence type="ECO:0000313" key="3">
    <source>
        <dbReference type="Proteomes" id="UP001156690"/>
    </source>
</evidence>
<evidence type="ECO:0000313" key="2">
    <source>
        <dbReference type="EMBL" id="GLQ74086.1"/>
    </source>
</evidence>
<comment type="caution">
    <text evidence="2">The sequence shown here is derived from an EMBL/GenBank/DDBJ whole genome shotgun (WGS) entry which is preliminary data.</text>
</comment>
<reference evidence="3" key="1">
    <citation type="journal article" date="2019" name="Int. J. Syst. Evol. Microbiol.">
        <title>The Global Catalogue of Microorganisms (GCM) 10K type strain sequencing project: providing services to taxonomists for standard genome sequencing and annotation.</title>
        <authorList>
            <consortium name="The Broad Institute Genomics Platform"/>
            <consortium name="The Broad Institute Genome Sequencing Center for Infectious Disease"/>
            <person name="Wu L."/>
            <person name="Ma J."/>
        </authorList>
    </citation>
    <scope>NUCLEOTIDE SEQUENCE [LARGE SCALE GENOMIC DNA]</scope>
    <source>
        <strain evidence="3">NBRC 15640</strain>
    </source>
</reference>
<dbReference type="Proteomes" id="UP001156690">
    <property type="component" value="Unassembled WGS sequence"/>
</dbReference>
<dbReference type="RefSeq" id="WP_224056055.1">
    <property type="nucleotide sequence ID" value="NZ_AP025144.1"/>
</dbReference>
<keyword evidence="3" id="KW-1185">Reference proteome</keyword>
<dbReference type="AlphaFoldDB" id="A0AAV5NVT2"/>
<feature type="transmembrane region" description="Helical" evidence="1">
    <location>
        <begin position="27"/>
        <end position="48"/>
    </location>
</feature>
<evidence type="ECO:0000256" key="1">
    <source>
        <dbReference type="SAM" id="Phobius"/>
    </source>
</evidence>
<keyword evidence="1" id="KW-1133">Transmembrane helix</keyword>
<keyword evidence="1" id="KW-0812">Transmembrane</keyword>